<reference evidence="1 2" key="1">
    <citation type="journal article" date="2016" name="Nat. Commun.">
        <title>Thousands of microbial genomes shed light on interconnected biogeochemical processes in an aquifer system.</title>
        <authorList>
            <person name="Anantharaman K."/>
            <person name="Brown C.T."/>
            <person name="Hug L.A."/>
            <person name="Sharon I."/>
            <person name="Castelle C.J."/>
            <person name="Probst A.J."/>
            <person name="Thomas B.C."/>
            <person name="Singh A."/>
            <person name="Wilkins M.J."/>
            <person name="Karaoz U."/>
            <person name="Brodie E.L."/>
            <person name="Williams K.H."/>
            <person name="Hubbard S.S."/>
            <person name="Banfield J.F."/>
        </authorList>
    </citation>
    <scope>NUCLEOTIDE SEQUENCE [LARGE SCALE GENOMIC DNA]</scope>
</reference>
<evidence type="ECO:0000313" key="1">
    <source>
        <dbReference type="EMBL" id="OGG06259.1"/>
    </source>
</evidence>
<sequence length="303" mass="34102">MINRREFLTLSGLLSGAFAYNQLVRSCGISPQKADDSYYKLRATGDIVQFWPELGSLKPVATGGFETNFNEIVYNSYVPLAVDNENLKKTFQAVQDFALLYPVFSQRRQDTEIISRIYPLSGMKRLSLFIIPEKFDVQLPEFVRSEFGGSTPLPGLPIAVPTSNIHQGEFAVFLPISAEESEKDYKFGECRVDQLPPPWCRAFDEPGWLRESEITFMAARSSLPVKAENVTPFELTQLGEPEYEDIMASIISMQLGNAAVLKQAGLSHEEVSSAIEAPIIGHDNFRTMYDLLPERRVFKDLRA</sequence>
<evidence type="ECO:0000313" key="2">
    <source>
        <dbReference type="Proteomes" id="UP000177354"/>
    </source>
</evidence>
<name>A0A1F5Z1B8_9BACT</name>
<dbReference type="EMBL" id="MFJF01000018">
    <property type="protein sequence ID" value="OGG06259.1"/>
    <property type="molecule type" value="Genomic_DNA"/>
</dbReference>
<proteinExistence type="predicted"/>
<dbReference type="AlphaFoldDB" id="A0A1F5Z1B8"/>
<gene>
    <name evidence="1" type="ORF">A2777_06690</name>
</gene>
<accession>A0A1F5Z1B8</accession>
<organism evidence="1 2">
    <name type="scientific">Candidatus Gottesmanbacteria bacterium RIFCSPHIGHO2_01_FULL_40_15</name>
    <dbReference type="NCBI Taxonomy" id="1798376"/>
    <lineage>
        <taxon>Bacteria</taxon>
        <taxon>Candidatus Gottesmaniibacteriota</taxon>
    </lineage>
</organism>
<dbReference type="Proteomes" id="UP000177354">
    <property type="component" value="Unassembled WGS sequence"/>
</dbReference>
<protein>
    <submittedName>
        <fullName evidence="1">Uncharacterized protein</fullName>
    </submittedName>
</protein>
<comment type="caution">
    <text evidence="1">The sequence shown here is derived from an EMBL/GenBank/DDBJ whole genome shotgun (WGS) entry which is preliminary data.</text>
</comment>